<sequence>MKLGIKLLAVIGLSAGLLGTTTIVNEEVQDNNQVVYAASEANLTLPQTKGYTKSRVLKENLGTISSKDKQKLIKGSIAGMKENTYEDTDPADARTVDVTNLSHDDQVEISKFTLELINQVRNQFGKKNWTYSESSLKFANRIAKEYYDHDHSCWDSDHYVAGIERAAKASGLNSTVGQVYEDEAGLPITSTFPGHERTMKVLKEQIYFNLKQMLFGGFAGSKADYNDTSRYFEWEHAGDLLGLRTTNYDAKTKKFAVSFSGLKNDESRISVHMISVADRYIKNYKKFDR</sequence>
<dbReference type="EMBL" id="SRYV01000007">
    <property type="protein sequence ID" value="TGY15757.1"/>
    <property type="molecule type" value="Genomic_DNA"/>
</dbReference>
<protein>
    <submittedName>
        <fullName evidence="2">SEC10/PgrA surface exclusion domain-containing protein</fullName>
    </submittedName>
</protein>
<proteinExistence type="predicted"/>
<feature type="chain" id="PRO_5038619384" evidence="1">
    <location>
        <begin position="20"/>
        <end position="289"/>
    </location>
</feature>
<organism evidence="2 3">
    <name type="scientific">Lactobacillus intestinalis</name>
    <dbReference type="NCBI Taxonomy" id="151781"/>
    <lineage>
        <taxon>Bacteria</taxon>
        <taxon>Bacillati</taxon>
        <taxon>Bacillota</taxon>
        <taxon>Bacilli</taxon>
        <taxon>Lactobacillales</taxon>
        <taxon>Lactobacillaceae</taxon>
        <taxon>Lactobacillus</taxon>
    </lineage>
</organism>
<gene>
    <name evidence="2" type="ORF">E5351_04555</name>
</gene>
<dbReference type="InterPro" id="IPR027607">
    <property type="entry name" value="Surf_Exclu_SEC10/PgrA"/>
</dbReference>
<name>A0A4S2BLG3_9LACO</name>
<keyword evidence="1" id="KW-0732">Signal</keyword>
<comment type="caution">
    <text evidence="2">The sequence shown here is derived from an EMBL/GenBank/DDBJ whole genome shotgun (WGS) entry which is preliminary data.</text>
</comment>
<evidence type="ECO:0000313" key="2">
    <source>
        <dbReference type="EMBL" id="TGY15757.1"/>
    </source>
</evidence>
<evidence type="ECO:0000313" key="3">
    <source>
        <dbReference type="Proteomes" id="UP000309117"/>
    </source>
</evidence>
<dbReference type="Proteomes" id="UP000309117">
    <property type="component" value="Unassembled WGS sequence"/>
</dbReference>
<dbReference type="NCBIfam" id="TIGR04320">
    <property type="entry name" value="Surf_Exclu_PgrA"/>
    <property type="match status" value="1"/>
</dbReference>
<reference evidence="2 3" key="1">
    <citation type="submission" date="2019-04" db="EMBL/GenBank/DDBJ databases">
        <title>Microbes associate with the intestines of laboratory mice.</title>
        <authorList>
            <person name="Navarre W."/>
            <person name="Wong E."/>
            <person name="Huang K."/>
            <person name="Tropini C."/>
            <person name="Ng K."/>
            <person name="Yu B."/>
        </authorList>
    </citation>
    <scope>NUCLEOTIDE SEQUENCE [LARGE SCALE GENOMIC DNA]</scope>
    <source>
        <strain evidence="2 3">NM61_E11</strain>
    </source>
</reference>
<feature type="signal peptide" evidence="1">
    <location>
        <begin position="1"/>
        <end position="19"/>
    </location>
</feature>
<dbReference type="RefSeq" id="WP_004044990.1">
    <property type="nucleotide sequence ID" value="NZ_AQFR02000003.1"/>
</dbReference>
<accession>A0A4S2BLG3</accession>
<dbReference type="AlphaFoldDB" id="A0A4S2BLG3"/>
<evidence type="ECO:0000256" key="1">
    <source>
        <dbReference type="SAM" id="SignalP"/>
    </source>
</evidence>